<feature type="compositionally biased region" description="Polar residues" evidence="10">
    <location>
        <begin position="324"/>
        <end position="344"/>
    </location>
</feature>
<keyword evidence="13" id="KW-1185">Reference proteome</keyword>
<evidence type="ECO:0000256" key="1">
    <source>
        <dbReference type="ARBA" id="ARBA00000900"/>
    </source>
</evidence>
<dbReference type="GO" id="GO:0008270">
    <property type="term" value="F:zinc ion binding"/>
    <property type="evidence" value="ECO:0007669"/>
    <property type="project" value="UniProtKB-KW"/>
</dbReference>
<dbReference type="GO" id="GO:0061630">
    <property type="term" value="F:ubiquitin protein ligase activity"/>
    <property type="evidence" value="ECO:0007669"/>
    <property type="project" value="UniProtKB-EC"/>
</dbReference>
<keyword evidence="8" id="KW-0862">Zinc</keyword>
<proteinExistence type="predicted"/>
<dbReference type="RefSeq" id="XP_030542683.1">
    <property type="nucleotide sequence ID" value="XM_030686823.2"/>
</dbReference>
<accession>A0A8B8Q841</accession>
<feature type="compositionally biased region" description="Low complexity" evidence="10">
    <location>
        <begin position="369"/>
        <end position="382"/>
    </location>
</feature>
<dbReference type="InterPro" id="IPR044600">
    <property type="entry name" value="ATL1/ATL16-like"/>
</dbReference>
<dbReference type="SUPFAM" id="SSF57850">
    <property type="entry name" value="RING/U-box"/>
    <property type="match status" value="1"/>
</dbReference>
<dbReference type="EC" id="2.3.2.27" evidence="3"/>
<reference evidence="14" key="2">
    <citation type="submission" date="2025-08" db="UniProtKB">
        <authorList>
            <consortium name="RefSeq"/>
        </authorList>
    </citation>
    <scope>IDENTIFICATION</scope>
    <source>
        <tissue evidence="14">Leaf</tissue>
    </source>
</reference>
<dbReference type="Gene3D" id="3.30.40.10">
    <property type="entry name" value="Zinc/RING finger domain, C3HC4 (zinc finger)"/>
    <property type="match status" value="1"/>
</dbReference>
<evidence type="ECO:0000256" key="10">
    <source>
        <dbReference type="SAM" id="MobiDB-lite"/>
    </source>
</evidence>
<comment type="catalytic activity">
    <reaction evidence="1">
        <text>S-ubiquitinyl-[E2 ubiquitin-conjugating enzyme]-L-cysteine + [acceptor protein]-L-lysine = [E2 ubiquitin-conjugating enzyme]-L-cysteine + N(6)-ubiquitinyl-[acceptor protein]-L-lysine.</text>
        <dbReference type="EC" id="2.3.2.27"/>
    </reaction>
</comment>
<evidence type="ECO:0000256" key="11">
    <source>
        <dbReference type="SAM" id="Phobius"/>
    </source>
</evidence>
<feature type="region of interest" description="Disordered" evidence="10">
    <location>
        <begin position="320"/>
        <end position="382"/>
    </location>
</feature>
<evidence type="ECO:0000256" key="6">
    <source>
        <dbReference type="ARBA" id="ARBA00022771"/>
    </source>
</evidence>
<feature type="domain" description="RING-type" evidence="12">
    <location>
        <begin position="167"/>
        <end position="209"/>
    </location>
</feature>
<keyword evidence="4" id="KW-0808">Transferase</keyword>
<dbReference type="GeneID" id="115749838"/>
<reference evidence="13" key="1">
    <citation type="submission" date="2025-05" db="UniProtKB">
        <authorList>
            <consortium name="RefSeq"/>
        </authorList>
    </citation>
    <scope>NUCLEOTIDE SEQUENCE [LARGE SCALE GENOMIC DNA]</scope>
</reference>
<dbReference type="InterPro" id="IPR013083">
    <property type="entry name" value="Znf_RING/FYVE/PHD"/>
</dbReference>
<feature type="region of interest" description="Disordered" evidence="10">
    <location>
        <begin position="223"/>
        <end position="307"/>
    </location>
</feature>
<evidence type="ECO:0000313" key="13">
    <source>
        <dbReference type="Proteomes" id="UP000827889"/>
    </source>
</evidence>
<feature type="transmembrane region" description="Helical" evidence="11">
    <location>
        <begin position="69"/>
        <end position="90"/>
    </location>
</feature>
<name>A0A8B8Q841_9MYRT</name>
<dbReference type="PANTHER" id="PTHR46913">
    <property type="entry name" value="RING-H2 FINGER PROTEIN ATL16"/>
    <property type="match status" value="1"/>
</dbReference>
<keyword evidence="11" id="KW-1133">Transmembrane helix</keyword>
<feature type="region of interest" description="Disordered" evidence="10">
    <location>
        <begin position="101"/>
        <end position="124"/>
    </location>
</feature>
<keyword evidence="5" id="KW-0479">Metal-binding</keyword>
<keyword evidence="11" id="KW-0472">Membrane</keyword>
<keyword evidence="7" id="KW-0833">Ubl conjugation pathway</keyword>
<organism evidence="13 14">
    <name type="scientific">Rhodamnia argentea</name>
    <dbReference type="NCBI Taxonomy" id="178133"/>
    <lineage>
        <taxon>Eukaryota</taxon>
        <taxon>Viridiplantae</taxon>
        <taxon>Streptophyta</taxon>
        <taxon>Embryophyta</taxon>
        <taxon>Tracheophyta</taxon>
        <taxon>Spermatophyta</taxon>
        <taxon>Magnoliopsida</taxon>
        <taxon>eudicotyledons</taxon>
        <taxon>Gunneridae</taxon>
        <taxon>Pentapetalae</taxon>
        <taxon>rosids</taxon>
        <taxon>malvids</taxon>
        <taxon>Myrtales</taxon>
        <taxon>Myrtaceae</taxon>
        <taxon>Myrtoideae</taxon>
        <taxon>Myrteae</taxon>
        <taxon>Australasian group</taxon>
        <taxon>Rhodamnia</taxon>
    </lineage>
</organism>
<evidence type="ECO:0000256" key="3">
    <source>
        <dbReference type="ARBA" id="ARBA00012483"/>
    </source>
</evidence>
<dbReference type="AlphaFoldDB" id="A0A8B8Q841"/>
<gene>
    <name evidence="14" type="primary">LOC115749838</name>
</gene>
<evidence type="ECO:0000256" key="9">
    <source>
        <dbReference type="PROSITE-ProRule" id="PRU00175"/>
    </source>
</evidence>
<evidence type="ECO:0000313" key="14">
    <source>
        <dbReference type="RefSeq" id="XP_030542683.1"/>
    </source>
</evidence>
<dbReference type="PROSITE" id="PS50089">
    <property type="entry name" value="ZF_RING_2"/>
    <property type="match status" value="1"/>
</dbReference>
<sequence>MGHRKLLHAEAPSGNPPANQTASCLTSCDPACPYGCPEFYFSPPPPYWPPPPSVLPHDGGSGSTRFPPAVIVVVALLGGVFLLVSYYVIIAKTCLLRRRRTRSRDPPPLDGVGGGGGGDGDGEFGNENRVDHPIWYIRTVGLSPAAIGSIAVCEYRKGEGLVEGSDCTVCLTEFSDGETLRVLPKCGHAFHVPCIDMWLSSHTNCPLCRGAIFGPIPLPLPPPSRLSQPLDGDGDRAVGAVVSGGENSHRAGAEEGVESGESNSDGLSKEIGEVNGQDGQLGVVAEEAEEEEEEEEEEEGAVPVRRSVSVDSPFLVIELHGGSEPQSSDANTTESSMIGNSSADRPNASSHSAARSLSWSGRFFMPRHNNNSRTSSNSTLPR</sequence>
<keyword evidence="6 9" id="KW-0863">Zinc-finger</keyword>
<feature type="compositionally biased region" description="Acidic residues" evidence="10">
    <location>
        <begin position="286"/>
        <end position="300"/>
    </location>
</feature>
<comment type="pathway">
    <text evidence="2">Protein modification; protein ubiquitination.</text>
</comment>
<evidence type="ECO:0000256" key="7">
    <source>
        <dbReference type="ARBA" id="ARBA00022786"/>
    </source>
</evidence>
<dbReference type="Proteomes" id="UP000827889">
    <property type="component" value="Chromosome 2"/>
</dbReference>
<dbReference type="InterPro" id="IPR001841">
    <property type="entry name" value="Znf_RING"/>
</dbReference>
<dbReference type="KEGG" id="rarg:115749838"/>
<evidence type="ECO:0000256" key="2">
    <source>
        <dbReference type="ARBA" id="ARBA00004906"/>
    </source>
</evidence>
<evidence type="ECO:0000256" key="4">
    <source>
        <dbReference type="ARBA" id="ARBA00022679"/>
    </source>
</evidence>
<feature type="region of interest" description="Disordered" evidence="10">
    <location>
        <begin position="1"/>
        <end position="20"/>
    </location>
</feature>
<dbReference type="OrthoDB" id="1716054at2759"/>
<dbReference type="CDD" id="cd16461">
    <property type="entry name" value="RING-H2_EL5-like"/>
    <property type="match status" value="1"/>
</dbReference>
<dbReference type="UniPathway" id="UPA00143"/>
<dbReference type="PANTHER" id="PTHR46913:SF19">
    <property type="entry name" value="RING-TYPE E3 UBIQUITIN TRANSFERASE"/>
    <property type="match status" value="1"/>
</dbReference>
<keyword evidence="11" id="KW-0812">Transmembrane</keyword>
<evidence type="ECO:0000256" key="8">
    <source>
        <dbReference type="ARBA" id="ARBA00022833"/>
    </source>
</evidence>
<evidence type="ECO:0000259" key="12">
    <source>
        <dbReference type="PROSITE" id="PS50089"/>
    </source>
</evidence>
<dbReference type="SMART" id="SM00184">
    <property type="entry name" value="RING"/>
    <property type="match status" value="1"/>
</dbReference>
<protein>
    <recommendedName>
        <fullName evidence="3">RING-type E3 ubiquitin transferase</fullName>
        <ecNumber evidence="3">2.3.2.27</ecNumber>
    </recommendedName>
</protein>
<feature type="compositionally biased region" description="Low complexity" evidence="10">
    <location>
        <begin position="348"/>
        <end position="360"/>
    </location>
</feature>
<dbReference type="Pfam" id="PF13639">
    <property type="entry name" value="zf-RING_2"/>
    <property type="match status" value="1"/>
</dbReference>
<dbReference type="GO" id="GO:0016567">
    <property type="term" value="P:protein ubiquitination"/>
    <property type="evidence" value="ECO:0007669"/>
    <property type="project" value="UniProtKB-UniPathway"/>
</dbReference>
<evidence type="ECO:0000256" key="5">
    <source>
        <dbReference type="ARBA" id="ARBA00022723"/>
    </source>
</evidence>